<dbReference type="InterPro" id="IPR016160">
    <property type="entry name" value="Ald_DH_CS_CYS"/>
</dbReference>
<dbReference type="Gene3D" id="3.40.605.10">
    <property type="entry name" value="Aldehyde Dehydrogenase, Chain A, domain 1"/>
    <property type="match status" value="2"/>
</dbReference>
<dbReference type="GO" id="GO:0009450">
    <property type="term" value="P:gamma-aminobutyric acid catabolic process"/>
    <property type="evidence" value="ECO:0007669"/>
    <property type="project" value="TreeGrafter"/>
</dbReference>
<reference evidence="9" key="1">
    <citation type="journal article" date="2004" name="Nature">
        <title>Genome duplication in the teleost fish Tetraodon nigroviridis reveals the early vertebrate proto-karyotype.</title>
        <authorList>
            <person name="Jaillon O."/>
            <person name="Aury J.-M."/>
            <person name="Brunet F."/>
            <person name="Petit J.-L."/>
            <person name="Stange-Thomann N."/>
            <person name="Mauceli E."/>
            <person name="Bouneau L."/>
            <person name="Fischer C."/>
            <person name="Ozouf-Costaz C."/>
            <person name="Bernot A."/>
            <person name="Nicaud S."/>
            <person name="Jaffe D."/>
            <person name="Fisher S."/>
            <person name="Lutfalla G."/>
            <person name="Dossat C."/>
            <person name="Segurens B."/>
            <person name="Dasilva C."/>
            <person name="Salanoubat M."/>
            <person name="Levy M."/>
            <person name="Boudet N."/>
            <person name="Castellano S."/>
            <person name="Anthouard V."/>
            <person name="Jubin C."/>
            <person name="Castelli V."/>
            <person name="Katinka M."/>
            <person name="Vacherie B."/>
            <person name="Biemont C."/>
            <person name="Skalli Z."/>
            <person name="Cattolico L."/>
            <person name="Poulain J."/>
            <person name="De Berardinis V."/>
            <person name="Cruaud C."/>
            <person name="Duprat S."/>
            <person name="Brottier P."/>
            <person name="Coutanceau J.-P."/>
            <person name="Gouzy J."/>
            <person name="Parra G."/>
            <person name="Lardier G."/>
            <person name="Chapple C."/>
            <person name="McKernan K.J."/>
            <person name="McEwan P."/>
            <person name="Bosak S."/>
            <person name="Kellis M."/>
            <person name="Volff J.-N."/>
            <person name="Guigo R."/>
            <person name="Zody M.C."/>
            <person name="Mesirov J."/>
            <person name="Lindblad-Toh K."/>
            <person name="Birren B."/>
            <person name="Nusbaum C."/>
            <person name="Kahn D."/>
            <person name="Robinson-Rechavi M."/>
            <person name="Laudet V."/>
            <person name="Schachter V."/>
            <person name="Quetier F."/>
            <person name="Saurin W."/>
            <person name="Scarpelli C."/>
            <person name="Wincker P."/>
            <person name="Lander E.S."/>
            <person name="Weissenbach J."/>
            <person name="Roest Crollius H."/>
        </authorList>
    </citation>
    <scope>NUCLEOTIDE SEQUENCE [LARGE SCALE GENOMIC DNA]</scope>
</reference>
<evidence type="ECO:0000259" key="8">
    <source>
        <dbReference type="Pfam" id="PF00171"/>
    </source>
</evidence>
<protein>
    <recommendedName>
        <fullName evidence="4">Succinate-semialdehyde dehydrogenase, mitochondrial</fullName>
        <ecNumber evidence="3">1.2.1.24</ecNumber>
    </recommendedName>
    <alternativeName>
        <fullName evidence="6">NAD(+)-dependent succinic semialdehyde dehydrogenase</fullName>
    </alternativeName>
</protein>
<comment type="caution">
    <text evidence="9">The sequence shown here is derived from an EMBL/GenBank/DDBJ whole genome shotgun (WGS) entry which is preliminary data.</text>
</comment>
<evidence type="ECO:0000256" key="4">
    <source>
        <dbReference type="ARBA" id="ARBA00019842"/>
    </source>
</evidence>
<gene>
    <name evidence="9" type="ORF">GSTENG00009709001</name>
</gene>
<dbReference type="AlphaFoldDB" id="Q4SZS0"/>
<dbReference type="InterPro" id="IPR016162">
    <property type="entry name" value="Ald_DH_N"/>
</dbReference>
<dbReference type="EMBL" id="CAAE01011526">
    <property type="protein sequence ID" value="CAF93862.1"/>
    <property type="molecule type" value="Genomic_DNA"/>
</dbReference>
<organism evidence="9">
    <name type="scientific">Tetraodon nigroviridis</name>
    <name type="common">Spotted green pufferfish</name>
    <name type="synonym">Chelonodon nigroviridis</name>
    <dbReference type="NCBI Taxonomy" id="99883"/>
    <lineage>
        <taxon>Eukaryota</taxon>
        <taxon>Metazoa</taxon>
        <taxon>Chordata</taxon>
        <taxon>Craniata</taxon>
        <taxon>Vertebrata</taxon>
        <taxon>Euteleostomi</taxon>
        <taxon>Actinopterygii</taxon>
        <taxon>Neopterygii</taxon>
        <taxon>Teleostei</taxon>
        <taxon>Neoteleostei</taxon>
        <taxon>Acanthomorphata</taxon>
        <taxon>Eupercaria</taxon>
        <taxon>Tetraodontiformes</taxon>
        <taxon>Tetradontoidea</taxon>
        <taxon>Tetraodontidae</taxon>
        <taxon>Tetraodon</taxon>
    </lineage>
</organism>
<keyword evidence="5" id="KW-0560">Oxidoreductase</keyword>
<feature type="domain" description="Aldehyde dehydrogenase" evidence="8">
    <location>
        <begin position="252"/>
        <end position="427"/>
    </location>
</feature>
<dbReference type="KEGG" id="tng:GSTEN00009709G001"/>
<comment type="pathway">
    <text evidence="1">Amino-acid degradation; 4-aminobutanoate degradation.</text>
</comment>
<reference evidence="9" key="2">
    <citation type="submission" date="2004-02" db="EMBL/GenBank/DDBJ databases">
        <authorList>
            <consortium name="Genoscope"/>
            <consortium name="Whitehead Institute Centre for Genome Research"/>
        </authorList>
    </citation>
    <scope>NUCLEOTIDE SEQUENCE</scope>
</reference>
<evidence type="ECO:0000313" key="9">
    <source>
        <dbReference type="EMBL" id="CAF93862.1"/>
    </source>
</evidence>
<dbReference type="GO" id="GO:0004777">
    <property type="term" value="F:succinate-semialdehyde dehydrogenase (NAD+) activity"/>
    <property type="evidence" value="ECO:0007669"/>
    <property type="project" value="UniProtKB-EC"/>
</dbReference>
<dbReference type="PROSITE" id="PS00070">
    <property type="entry name" value="ALDEHYDE_DEHYDR_CYS"/>
    <property type="match status" value="1"/>
</dbReference>
<dbReference type="PANTHER" id="PTHR43353">
    <property type="entry name" value="SUCCINATE-SEMIALDEHYDE DEHYDROGENASE, MITOCHONDRIAL"/>
    <property type="match status" value="1"/>
</dbReference>
<dbReference type="FunFam" id="3.40.605.10:FF:000096">
    <property type="entry name" value="Succinate-semialdehyde dehydrogenase, mitochondrial"/>
    <property type="match status" value="1"/>
</dbReference>
<evidence type="ECO:0000256" key="3">
    <source>
        <dbReference type="ARBA" id="ARBA00013051"/>
    </source>
</evidence>
<evidence type="ECO:0000256" key="1">
    <source>
        <dbReference type="ARBA" id="ARBA00005176"/>
    </source>
</evidence>
<dbReference type="PANTHER" id="PTHR43353:SF5">
    <property type="entry name" value="SUCCINATE-SEMIALDEHYDE DEHYDROGENASE, MITOCHONDRIAL"/>
    <property type="match status" value="1"/>
</dbReference>
<dbReference type="InterPro" id="IPR016163">
    <property type="entry name" value="Ald_DH_C"/>
</dbReference>
<feature type="non-terminal residue" evidence="9">
    <location>
        <position position="519"/>
    </location>
</feature>
<feature type="domain" description="Aldehyde dehydrogenase" evidence="8">
    <location>
        <begin position="3"/>
        <end position="224"/>
    </location>
</feature>
<dbReference type="Gene3D" id="3.40.309.10">
    <property type="entry name" value="Aldehyde Dehydrogenase, Chain A, domain 2"/>
    <property type="match status" value="1"/>
</dbReference>
<accession>Q4SZS0</accession>
<dbReference type="Pfam" id="PF00171">
    <property type="entry name" value="Aldedh"/>
    <property type="match status" value="2"/>
</dbReference>
<evidence type="ECO:0000256" key="2">
    <source>
        <dbReference type="ARBA" id="ARBA00009986"/>
    </source>
</evidence>
<evidence type="ECO:0000256" key="7">
    <source>
        <dbReference type="SAM" id="MobiDB-lite"/>
    </source>
</evidence>
<name>Q4SZS0_TETNG</name>
<dbReference type="InterPro" id="IPR016161">
    <property type="entry name" value="Ald_DH/histidinol_DH"/>
</dbReference>
<proteinExistence type="inferred from homology"/>
<sequence>GRWVSAAAEFPVLDPGSGHEIARVSNCGPDEARTAVAAAHEAFQSWKWTTAKERSDLLRRWSDLMLLHRDELARLITFECGKPTREAVGEVAYAASFLDWFSGEARRVDGDIIASPSRGRRLLLLKQPVGVAAIITPWNFPSAMITRKVGAALAAGCTTVVKPAEDTPLSALALAELAEQAGIPSGVFNVVPCSRANTPSVGEVLCTHPLVAKISFTGSTATGKVRRSGGVAPCWRRRRCTLTVVGPRLQLLLKMAADTVKRVSMELGGHAPFIVFDSADVDKAVGGAMASKFRNSGQTCICSNRFLVQSGIHDRFVEKLGEAMEAELRMGHGSEPDTTQGPLINSRAAEKVALQISDALSQGAKLLKGGKRVQGSFVEPTLLADVTADMLCMQEETFGPLVPVLRFTSEEEALAIANASNFGLAGELLLLAGRESDLACCRGDGGGDRRSQRGGRVCRRGAVRRDQTVGSGLRRIQVRHQRVPGDEVRVHGRPGALTPTPAARKLSWRGQDASRQIQV</sequence>
<evidence type="ECO:0000256" key="6">
    <source>
        <dbReference type="ARBA" id="ARBA00030806"/>
    </source>
</evidence>
<dbReference type="OrthoDB" id="310895at2759"/>
<dbReference type="InterPro" id="IPR050740">
    <property type="entry name" value="Aldehyde_DH_Superfamily"/>
</dbReference>
<dbReference type="InterPro" id="IPR015590">
    <property type="entry name" value="Aldehyde_DH_dom"/>
</dbReference>
<evidence type="ECO:0000256" key="5">
    <source>
        <dbReference type="ARBA" id="ARBA00023002"/>
    </source>
</evidence>
<dbReference type="FunFam" id="3.40.309.10:FF:000004">
    <property type="entry name" value="Succinate-semialdehyde dehydrogenase I"/>
    <property type="match status" value="1"/>
</dbReference>
<dbReference type="SUPFAM" id="SSF53720">
    <property type="entry name" value="ALDH-like"/>
    <property type="match status" value="1"/>
</dbReference>
<dbReference type="EC" id="1.2.1.24" evidence="3"/>
<feature type="region of interest" description="Disordered" evidence="7">
    <location>
        <begin position="483"/>
        <end position="519"/>
    </location>
</feature>
<dbReference type="GO" id="GO:0005739">
    <property type="term" value="C:mitochondrion"/>
    <property type="evidence" value="ECO:0007669"/>
    <property type="project" value="TreeGrafter"/>
</dbReference>
<comment type="similarity">
    <text evidence="2">Belongs to the aldehyde dehydrogenase family.</text>
</comment>
<dbReference type="CDD" id="cd07103">
    <property type="entry name" value="ALDH_F5_SSADH_GabD"/>
    <property type="match status" value="1"/>
</dbReference>